<comment type="caution">
    <text evidence="1">The sequence shown here is derived from an EMBL/GenBank/DDBJ whole genome shotgun (WGS) entry which is preliminary data.</text>
</comment>
<accession>A0ACB8YXY6</accession>
<proteinExistence type="predicted"/>
<evidence type="ECO:0000313" key="2">
    <source>
        <dbReference type="Proteomes" id="UP001055811"/>
    </source>
</evidence>
<dbReference type="Proteomes" id="UP001055811">
    <property type="component" value="Linkage Group LG09"/>
</dbReference>
<evidence type="ECO:0000313" key="1">
    <source>
        <dbReference type="EMBL" id="KAI3690629.1"/>
    </source>
</evidence>
<sequence>MGLKVVYCGKKIKEEIEGVRFVVYSICLSEQSVYEVLWCTRFVYQSNRFMSWSTTYEYLLSNNDRFPQPIPLPYLI</sequence>
<organism evidence="1 2">
    <name type="scientific">Cichorium intybus</name>
    <name type="common">Chicory</name>
    <dbReference type="NCBI Taxonomy" id="13427"/>
    <lineage>
        <taxon>Eukaryota</taxon>
        <taxon>Viridiplantae</taxon>
        <taxon>Streptophyta</taxon>
        <taxon>Embryophyta</taxon>
        <taxon>Tracheophyta</taxon>
        <taxon>Spermatophyta</taxon>
        <taxon>Magnoliopsida</taxon>
        <taxon>eudicotyledons</taxon>
        <taxon>Gunneridae</taxon>
        <taxon>Pentapetalae</taxon>
        <taxon>asterids</taxon>
        <taxon>campanulids</taxon>
        <taxon>Asterales</taxon>
        <taxon>Asteraceae</taxon>
        <taxon>Cichorioideae</taxon>
        <taxon>Cichorieae</taxon>
        <taxon>Cichoriinae</taxon>
        <taxon>Cichorium</taxon>
    </lineage>
</organism>
<reference evidence="2" key="1">
    <citation type="journal article" date="2022" name="Mol. Ecol. Resour.">
        <title>The genomes of chicory, endive, great burdock and yacon provide insights into Asteraceae palaeo-polyploidization history and plant inulin production.</title>
        <authorList>
            <person name="Fan W."/>
            <person name="Wang S."/>
            <person name="Wang H."/>
            <person name="Wang A."/>
            <person name="Jiang F."/>
            <person name="Liu H."/>
            <person name="Zhao H."/>
            <person name="Xu D."/>
            <person name="Zhang Y."/>
        </authorList>
    </citation>
    <scope>NUCLEOTIDE SEQUENCE [LARGE SCALE GENOMIC DNA]</scope>
    <source>
        <strain evidence="2">cv. Punajuju</strain>
    </source>
</reference>
<dbReference type="EMBL" id="CM042017">
    <property type="protein sequence ID" value="KAI3690629.1"/>
    <property type="molecule type" value="Genomic_DNA"/>
</dbReference>
<gene>
    <name evidence="1" type="ORF">L2E82_48781</name>
</gene>
<keyword evidence="2" id="KW-1185">Reference proteome</keyword>
<protein>
    <submittedName>
        <fullName evidence="1">Uncharacterized protein</fullName>
    </submittedName>
</protein>
<reference evidence="1 2" key="2">
    <citation type="journal article" date="2022" name="Mol. Ecol. Resour.">
        <title>The genomes of chicory, endive, great burdock and yacon provide insights into Asteraceae paleo-polyploidization history and plant inulin production.</title>
        <authorList>
            <person name="Fan W."/>
            <person name="Wang S."/>
            <person name="Wang H."/>
            <person name="Wang A."/>
            <person name="Jiang F."/>
            <person name="Liu H."/>
            <person name="Zhao H."/>
            <person name="Xu D."/>
            <person name="Zhang Y."/>
        </authorList>
    </citation>
    <scope>NUCLEOTIDE SEQUENCE [LARGE SCALE GENOMIC DNA]</scope>
    <source>
        <strain evidence="2">cv. Punajuju</strain>
        <tissue evidence="1">Leaves</tissue>
    </source>
</reference>
<name>A0ACB8YXY6_CICIN</name>